<evidence type="ECO:0000313" key="2">
    <source>
        <dbReference type="EMBL" id="SVB00964.1"/>
    </source>
</evidence>
<proteinExistence type="predicted"/>
<evidence type="ECO:0000256" key="1">
    <source>
        <dbReference type="SAM" id="Phobius"/>
    </source>
</evidence>
<gene>
    <name evidence="2" type="ORF">METZ01_LOCUS153818</name>
</gene>
<sequence>MMDLDQDSIKRLEKAITDLRQHNFFQMYDSLWRLIFFSLIRGLASGLGWVIGATILVYLLTVILSQIEFIPILGEWASRLIEQIEKFDK</sequence>
<keyword evidence="1" id="KW-0812">Transmembrane</keyword>
<dbReference type="EMBL" id="UINC01025418">
    <property type="protein sequence ID" value="SVB00964.1"/>
    <property type="molecule type" value="Genomic_DNA"/>
</dbReference>
<keyword evidence="1" id="KW-1133">Transmembrane helix</keyword>
<reference evidence="2" key="1">
    <citation type="submission" date="2018-05" db="EMBL/GenBank/DDBJ databases">
        <authorList>
            <person name="Lanie J.A."/>
            <person name="Ng W.-L."/>
            <person name="Kazmierczak K.M."/>
            <person name="Andrzejewski T.M."/>
            <person name="Davidsen T.M."/>
            <person name="Wayne K.J."/>
            <person name="Tettelin H."/>
            <person name="Glass J.I."/>
            <person name="Rusch D."/>
            <person name="Podicherti R."/>
            <person name="Tsui H.-C.T."/>
            <person name="Winkler M.E."/>
        </authorList>
    </citation>
    <scope>NUCLEOTIDE SEQUENCE</scope>
</reference>
<feature type="transmembrane region" description="Helical" evidence="1">
    <location>
        <begin position="34"/>
        <end position="60"/>
    </location>
</feature>
<accession>A0A382AHW6</accession>
<dbReference type="AlphaFoldDB" id="A0A382AHW6"/>
<keyword evidence="1" id="KW-0472">Membrane</keyword>
<dbReference type="InterPro" id="IPR043723">
    <property type="entry name" value="DUF5665"/>
</dbReference>
<protein>
    <submittedName>
        <fullName evidence="2">Uncharacterized protein</fullName>
    </submittedName>
</protein>
<dbReference type="Pfam" id="PF18910">
    <property type="entry name" value="DUF5665"/>
    <property type="match status" value="1"/>
</dbReference>
<organism evidence="2">
    <name type="scientific">marine metagenome</name>
    <dbReference type="NCBI Taxonomy" id="408172"/>
    <lineage>
        <taxon>unclassified sequences</taxon>
        <taxon>metagenomes</taxon>
        <taxon>ecological metagenomes</taxon>
    </lineage>
</organism>
<name>A0A382AHW6_9ZZZZ</name>